<comment type="caution">
    <text evidence="4">The sequence shown here is derived from an EMBL/GenBank/DDBJ whole genome shotgun (WGS) entry which is preliminary data.</text>
</comment>
<dbReference type="RefSeq" id="WP_189482932.1">
    <property type="nucleotide sequence ID" value="NZ_BMYR01000007.1"/>
</dbReference>
<dbReference type="EMBL" id="BMYR01000007">
    <property type="protein sequence ID" value="GGW63341.1"/>
    <property type="molecule type" value="Genomic_DNA"/>
</dbReference>
<dbReference type="Proteomes" id="UP000634667">
    <property type="component" value="Unassembled WGS sequence"/>
</dbReference>
<evidence type="ECO:0000313" key="4">
    <source>
        <dbReference type="EMBL" id="GGW63341.1"/>
    </source>
</evidence>
<comment type="pathway">
    <text evidence="1">Bacterial outer membrane biogenesis; LPS O-antigen biosynthesis.</text>
</comment>
<gene>
    <name evidence="4" type="primary">galE</name>
    <name evidence="4" type="ORF">GCM10008111_19230</name>
</gene>
<dbReference type="SUPFAM" id="SSF51735">
    <property type="entry name" value="NAD(P)-binding Rossmann-fold domains"/>
    <property type="match status" value="1"/>
</dbReference>
<protein>
    <submittedName>
        <fullName evidence="4">UDP-glucose 4-epimerase</fullName>
    </submittedName>
</protein>
<evidence type="ECO:0000256" key="1">
    <source>
        <dbReference type="ARBA" id="ARBA00005125"/>
    </source>
</evidence>
<accession>A0ABQ2WPC4</accession>
<reference evidence="5" key="1">
    <citation type="journal article" date="2019" name="Int. J. Syst. Evol. Microbiol.">
        <title>The Global Catalogue of Microorganisms (GCM) 10K type strain sequencing project: providing services to taxonomists for standard genome sequencing and annotation.</title>
        <authorList>
            <consortium name="The Broad Institute Genomics Platform"/>
            <consortium name="The Broad Institute Genome Sequencing Center for Infectious Disease"/>
            <person name="Wu L."/>
            <person name="Ma J."/>
        </authorList>
    </citation>
    <scope>NUCLEOTIDE SEQUENCE [LARGE SCALE GENOMIC DNA]</scope>
    <source>
        <strain evidence="5">KCTC 23723</strain>
    </source>
</reference>
<dbReference type="Gene3D" id="3.40.50.720">
    <property type="entry name" value="NAD(P)-binding Rossmann-like Domain"/>
    <property type="match status" value="1"/>
</dbReference>
<evidence type="ECO:0000259" key="3">
    <source>
        <dbReference type="Pfam" id="PF01370"/>
    </source>
</evidence>
<feature type="domain" description="NAD-dependent epimerase/dehydratase" evidence="3">
    <location>
        <begin position="5"/>
        <end position="229"/>
    </location>
</feature>
<dbReference type="InterPro" id="IPR001509">
    <property type="entry name" value="Epimerase_deHydtase"/>
</dbReference>
<sequence>MSKKILVLGAGGFIGSHLVAALRNTENKIQVAGNNLVPLAGDTIECLSGELNSDLYQKCAKPDLIFHLAGGASVASSLHNPKHDFAKTLPNLSALLDKMQTDWPQARLIYLSSAAVYGENASASTSIQCSLNPISPYGLHKQLAEEMILFYYRRFQLSAQIVRPFSVYGEGLRRQLLWDALKKAQRGEFCYFGSGNQQRDWVYIGDLIDFLLSLMTKNVNKQNQLLNAGTGKGITVKQILTMLLKIAKYPRPPEFSSIGKPGDPDNLVACSQEQIAYPQLKNTSLQQGLERYVAWFKQQEQS</sequence>
<comment type="similarity">
    <text evidence="2">Belongs to the NAD(P)-dependent epimerase/dehydratase family.</text>
</comment>
<dbReference type="PANTHER" id="PTHR43000">
    <property type="entry name" value="DTDP-D-GLUCOSE 4,6-DEHYDRATASE-RELATED"/>
    <property type="match status" value="1"/>
</dbReference>
<name>A0ABQ2WPC4_9ALTE</name>
<dbReference type="InterPro" id="IPR036291">
    <property type="entry name" value="NAD(P)-bd_dom_sf"/>
</dbReference>
<evidence type="ECO:0000256" key="2">
    <source>
        <dbReference type="ARBA" id="ARBA00007637"/>
    </source>
</evidence>
<dbReference type="Pfam" id="PF01370">
    <property type="entry name" value="Epimerase"/>
    <property type="match status" value="1"/>
</dbReference>
<proteinExistence type="inferred from homology"/>
<dbReference type="CDD" id="cd08946">
    <property type="entry name" value="SDR_e"/>
    <property type="match status" value="1"/>
</dbReference>
<organism evidence="4 5">
    <name type="scientific">Alishewanella tabrizica</name>
    <dbReference type="NCBI Taxonomy" id="671278"/>
    <lineage>
        <taxon>Bacteria</taxon>
        <taxon>Pseudomonadati</taxon>
        <taxon>Pseudomonadota</taxon>
        <taxon>Gammaproteobacteria</taxon>
        <taxon>Alteromonadales</taxon>
        <taxon>Alteromonadaceae</taxon>
        <taxon>Alishewanella</taxon>
    </lineage>
</organism>
<evidence type="ECO:0000313" key="5">
    <source>
        <dbReference type="Proteomes" id="UP000634667"/>
    </source>
</evidence>
<keyword evidence="5" id="KW-1185">Reference proteome</keyword>